<evidence type="ECO:0000313" key="5">
    <source>
        <dbReference type="EMBL" id="KXB08957.1"/>
    </source>
</evidence>
<evidence type="ECO:0000313" key="6">
    <source>
        <dbReference type="Proteomes" id="UP000070248"/>
    </source>
</evidence>
<comment type="caution">
    <text evidence="5">The sequence shown here is derived from an EMBL/GenBank/DDBJ whole genome shotgun (WGS) entry which is preliminary data.</text>
</comment>
<organism evidence="5 6">
    <name type="scientific">candidate division MSBL1 archaeon SCGC-AAA385M02</name>
    <dbReference type="NCBI Taxonomy" id="1698287"/>
    <lineage>
        <taxon>Archaea</taxon>
        <taxon>Methanobacteriati</taxon>
        <taxon>Methanobacteriota</taxon>
        <taxon>candidate division MSBL1</taxon>
    </lineage>
</organism>
<protein>
    <recommendedName>
        <fullName evidence="4">RING-type domain-containing protein</fullName>
    </recommendedName>
</protein>
<dbReference type="InterPro" id="IPR001841">
    <property type="entry name" value="Znf_RING"/>
</dbReference>
<dbReference type="SUPFAM" id="SSF57850">
    <property type="entry name" value="RING/U-box"/>
    <property type="match status" value="1"/>
</dbReference>
<keyword evidence="1" id="KW-0479">Metal-binding</keyword>
<dbReference type="CDD" id="cd16448">
    <property type="entry name" value="RING-H2"/>
    <property type="match status" value="1"/>
</dbReference>
<evidence type="ECO:0000256" key="3">
    <source>
        <dbReference type="ARBA" id="ARBA00022833"/>
    </source>
</evidence>
<dbReference type="GO" id="GO:0006511">
    <property type="term" value="P:ubiquitin-dependent protein catabolic process"/>
    <property type="evidence" value="ECO:0007669"/>
    <property type="project" value="TreeGrafter"/>
</dbReference>
<feature type="domain" description="RING-type" evidence="4">
    <location>
        <begin position="146"/>
        <end position="193"/>
    </location>
</feature>
<sequence length="222" mass="25590">MNKEMKVLLTTERPIFDVNDQWLPQGTYSFDIIRFTQKNSVQGRITSSLYNDSSNDINGMFEFKSFSVIKMMSKAQSFLSRKSSIQYPIDITQYPSPSNSPISFSENTFVKKKSPLSKEHINNVHIPEKIYQLRFPKKSPPPVHECTICLELCQVDVNQPNNIKALPCGHVFHKQCIRKWIKSSNHDNCPNCRNKLNEEEKKELNQTMSMTTTTTSTTFSLV</sequence>
<dbReference type="GO" id="GO:0008270">
    <property type="term" value="F:zinc ion binding"/>
    <property type="evidence" value="ECO:0007669"/>
    <property type="project" value="UniProtKB-KW"/>
</dbReference>
<evidence type="ECO:0000259" key="4">
    <source>
        <dbReference type="PROSITE" id="PS50089"/>
    </source>
</evidence>
<dbReference type="Gene3D" id="3.30.40.10">
    <property type="entry name" value="Zinc/RING finger domain, C3HC4 (zinc finger)"/>
    <property type="match status" value="1"/>
</dbReference>
<dbReference type="EMBL" id="LHYL01000001">
    <property type="protein sequence ID" value="KXB08957.1"/>
    <property type="molecule type" value="Genomic_DNA"/>
</dbReference>
<accession>A0A133VRA7</accession>
<name>A0A133VRA7_9EURY</name>
<dbReference type="InterPro" id="IPR013083">
    <property type="entry name" value="Znf_RING/FYVE/PHD"/>
</dbReference>
<proteinExistence type="predicted"/>
<reference evidence="5 6" key="1">
    <citation type="journal article" date="2016" name="Sci. Rep.">
        <title>Metabolic traits of an uncultured archaeal lineage -MSBL1- from brine pools of the Red Sea.</title>
        <authorList>
            <person name="Mwirichia R."/>
            <person name="Alam I."/>
            <person name="Rashid M."/>
            <person name="Vinu M."/>
            <person name="Ba-Alawi W."/>
            <person name="Anthony Kamau A."/>
            <person name="Kamanda Ngugi D."/>
            <person name="Goker M."/>
            <person name="Klenk H.P."/>
            <person name="Bajic V."/>
            <person name="Stingl U."/>
        </authorList>
    </citation>
    <scope>NUCLEOTIDE SEQUENCE [LARGE SCALE GENOMIC DNA]</scope>
    <source>
        <strain evidence="5">SCGC-AAA385M02</strain>
    </source>
</reference>
<dbReference type="AlphaFoldDB" id="A0A133VRA7"/>
<keyword evidence="6" id="KW-1185">Reference proteome</keyword>
<dbReference type="Proteomes" id="UP000070248">
    <property type="component" value="Unassembled WGS sequence"/>
</dbReference>
<keyword evidence="2" id="KW-0863">Zinc-finger</keyword>
<dbReference type="PANTHER" id="PTHR45931:SF3">
    <property type="entry name" value="RING ZINC FINGER-CONTAINING PROTEIN"/>
    <property type="match status" value="1"/>
</dbReference>
<gene>
    <name evidence="5" type="ORF">AKJ59_00045</name>
</gene>
<dbReference type="PROSITE" id="PS50089">
    <property type="entry name" value="ZF_RING_2"/>
    <property type="match status" value="1"/>
</dbReference>
<dbReference type="Pfam" id="PF13639">
    <property type="entry name" value="zf-RING_2"/>
    <property type="match status" value="1"/>
</dbReference>
<dbReference type="InterPro" id="IPR051834">
    <property type="entry name" value="RING_finger_E3_ligase"/>
</dbReference>
<evidence type="ECO:0000256" key="2">
    <source>
        <dbReference type="ARBA" id="ARBA00022771"/>
    </source>
</evidence>
<dbReference type="PANTHER" id="PTHR45931">
    <property type="entry name" value="SI:CH211-59O9.10"/>
    <property type="match status" value="1"/>
</dbReference>
<dbReference type="SMART" id="SM00184">
    <property type="entry name" value="RING"/>
    <property type="match status" value="1"/>
</dbReference>
<evidence type="ECO:0000256" key="1">
    <source>
        <dbReference type="ARBA" id="ARBA00022723"/>
    </source>
</evidence>
<dbReference type="GO" id="GO:0061630">
    <property type="term" value="F:ubiquitin protein ligase activity"/>
    <property type="evidence" value="ECO:0007669"/>
    <property type="project" value="TreeGrafter"/>
</dbReference>
<keyword evidence="3" id="KW-0862">Zinc</keyword>